<dbReference type="RefSeq" id="WP_148924752.1">
    <property type="nucleotide sequence ID" value="NZ_VNHQ01000012.1"/>
</dbReference>
<dbReference type="EMBL" id="VNHQ01000012">
    <property type="protein sequence ID" value="TYP65341.1"/>
    <property type="molecule type" value="Genomic_DNA"/>
</dbReference>
<reference evidence="1 2" key="1">
    <citation type="submission" date="2019-07" db="EMBL/GenBank/DDBJ databases">
        <title>Deep subsurface shale carbon reservoir microbial communities from Ohio and West Virginia, USA.</title>
        <authorList>
            <person name="Wrighton K."/>
        </authorList>
    </citation>
    <scope>NUCLEOTIDE SEQUENCE [LARGE SCALE GENOMIC DNA]</scope>
    <source>
        <strain evidence="1 2">NP_8Ht</strain>
    </source>
</reference>
<dbReference type="Proteomes" id="UP000324282">
    <property type="component" value="Unassembled WGS sequence"/>
</dbReference>
<accession>A0A5S5BE67</accession>
<comment type="caution">
    <text evidence="1">The sequence shown here is derived from an EMBL/GenBank/DDBJ whole genome shotgun (WGS) entry which is preliminary data.</text>
</comment>
<organism evidence="1 2">
    <name type="scientific">Stutzerimonas stutzeri</name>
    <name type="common">Pseudomonas stutzeri</name>
    <dbReference type="NCBI Taxonomy" id="316"/>
    <lineage>
        <taxon>Bacteria</taxon>
        <taxon>Pseudomonadati</taxon>
        <taxon>Pseudomonadota</taxon>
        <taxon>Gammaproteobacteria</taxon>
        <taxon>Pseudomonadales</taxon>
        <taxon>Pseudomonadaceae</taxon>
        <taxon>Stutzerimonas</taxon>
    </lineage>
</organism>
<evidence type="ECO:0000313" key="2">
    <source>
        <dbReference type="Proteomes" id="UP000324282"/>
    </source>
</evidence>
<gene>
    <name evidence="1" type="ORF">A9A72_122469</name>
</gene>
<proteinExistence type="predicted"/>
<dbReference type="AlphaFoldDB" id="A0A5S5BE67"/>
<dbReference type="OrthoDB" id="9884687at2"/>
<name>A0A5S5BE67_STUST</name>
<protein>
    <submittedName>
        <fullName evidence="1">Uncharacterized protein</fullName>
    </submittedName>
</protein>
<evidence type="ECO:0000313" key="1">
    <source>
        <dbReference type="EMBL" id="TYP65341.1"/>
    </source>
</evidence>
<sequence>MGKGHYTRPAVIQVTEMRLSYGFSGDCFPLTFELSERLKPLVASHLPRRRKWHFNDRVLLWLSPELEPDLIAFYQGGGDIFLMSYDEAWAQKLDIELLRELAKRLEVLSPGILTMITGQ</sequence>